<dbReference type="GO" id="GO:0031412">
    <property type="term" value="P:gas vesicle organization"/>
    <property type="evidence" value="ECO:0007669"/>
    <property type="project" value="InterPro"/>
</dbReference>
<keyword evidence="7" id="KW-1185">Reference proteome</keyword>
<protein>
    <submittedName>
        <fullName evidence="4">GvpF3</fullName>
    </submittedName>
</protein>
<dbReference type="KEGG" id="sera:Ser39006_001200"/>
<organism evidence="4">
    <name type="scientific">Serratia sp. (strain ATCC 39006)</name>
    <name type="common">Prodigiosinella confusarubida</name>
    <dbReference type="NCBI Taxonomy" id="104623"/>
    <lineage>
        <taxon>Bacteria</taxon>
        <taxon>Pseudomonadati</taxon>
        <taxon>Pseudomonadota</taxon>
        <taxon>Gammaproteobacteria</taxon>
        <taxon>Enterobacterales</taxon>
        <taxon>Pectobacteriaceae</taxon>
        <taxon>Prodigiosinella</taxon>
    </lineage>
</organism>
<evidence type="ECO:0000313" key="4">
    <source>
        <dbReference type="EMBL" id="AGJ98305.1"/>
    </source>
</evidence>
<evidence type="ECO:0000313" key="7">
    <source>
        <dbReference type="Proteomes" id="UP000017700"/>
    </source>
</evidence>
<dbReference type="RefSeq" id="WP_021013989.1">
    <property type="nucleotide sequence ID" value="NZ_CP025084.1"/>
</dbReference>
<name>M9WR98_SERS3</name>
<evidence type="ECO:0000256" key="1">
    <source>
        <dbReference type="ARBA" id="ARBA00022987"/>
    </source>
</evidence>
<comment type="subcellular location">
    <subcellularLocation>
        <location evidence="2">Gas vesicle</location>
    </subcellularLocation>
</comment>
<dbReference type="InterPro" id="IPR009430">
    <property type="entry name" value="GvpL/GvpF"/>
</dbReference>
<dbReference type="EMBL" id="KC601845">
    <property type="protein sequence ID" value="AGJ98305.1"/>
    <property type="molecule type" value="Genomic_DNA"/>
</dbReference>
<dbReference type="EMBL" id="CP025085">
    <property type="protein sequence ID" value="AUG98559.1"/>
    <property type="molecule type" value="Genomic_DNA"/>
</dbReference>
<evidence type="ECO:0000313" key="8">
    <source>
        <dbReference type="Proteomes" id="UP000233778"/>
    </source>
</evidence>
<gene>
    <name evidence="4" type="primary">gvpF3</name>
    <name evidence="5" type="ORF">CWC46_01200</name>
    <name evidence="6" type="ORF">Ser39006_001200</name>
</gene>
<sequence>MSLLLYGIVAEDTQLALEPDGSPHAGEEPMQLVKAATLAALVKPCEADVSREPAAALAFGQQIMHVHQQTTIIPIRYGCVLADEDAVTQHLLNHEAHYQTQLVELENCDEMGIRLSLASAEDNAVTTPQASGLDYLRSRKLAYAVPEHAERQAALLNNAFTGLYRRHCAEISMFNGQRTYLLSYLVPRTGLQAFRDQFNTLANNMTDIGVISGPWPPYNFAS</sequence>
<reference evidence="6 7" key="2">
    <citation type="journal article" date="2013" name="Genome Announc.">
        <title>Draft genome sequence of Serratia sp. strain ATCC 39006, a model bacterium for analysis of the biosynthesis and regulation of prodigiosin, a carbapenem, and gas vesicles.</title>
        <authorList>
            <person name="Fineran P.C."/>
            <person name="Iglesias Cans M.C."/>
            <person name="Ramsay J.P."/>
            <person name="Wilf N.M."/>
            <person name="Cossyleon D."/>
            <person name="McNeil M.B."/>
            <person name="Williamson N.R."/>
            <person name="Monson R.E."/>
            <person name="Becher S.A."/>
            <person name="Stanton J.A."/>
            <person name="Brugger K."/>
            <person name="Brown S.D."/>
            <person name="Salmond G.P."/>
        </authorList>
    </citation>
    <scope>NUCLEOTIDE SEQUENCE [LARGE SCALE GENOMIC DNA]</scope>
    <source>
        <strain evidence="6">ATCC 39006</strain>
        <strain evidence="7">ATCC 39006 / SC 11482</strain>
    </source>
</reference>
<dbReference type="PANTHER" id="PTHR36852:SF1">
    <property type="entry name" value="PROTEIN GVPL 2"/>
    <property type="match status" value="1"/>
</dbReference>
<dbReference type="KEGG" id="serq:CWC46_01200"/>
<reference evidence="6" key="6">
    <citation type="submission" date="2017-11" db="EMBL/GenBank/DDBJ databases">
        <title>Complete genome sequence of Serratia sp. ATCC 39006.</title>
        <authorList>
            <person name="Hampton H.G."/>
            <person name="Jackson S.A."/>
            <person name="Jauregui R."/>
            <person name="Poulter G.T.M."/>
            <person name="Salmond G.P.C."/>
            <person name="Fineran P.C."/>
        </authorList>
    </citation>
    <scope>NUCLEOTIDE SEQUENCE</scope>
    <source>
        <strain evidence="6">ATCC 39006</strain>
    </source>
</reference>
<comment type="similarity">
    <text evidence="3">Belongs to the gas vesicle GvpF/GvpL family.</text>
</comment>
<evidence type="ECO:0000313" key="6">
    <source>
        <dbReference type="EMBL" id="AUH02874.1"/>
    </source>
</evidence>
<reference evidence="6" key="4">
    <citation type="submission" date="2013-09" db="EMBL/GenBank/DDBJ databases">
        <authorList>
            <person name="Wang G."/>
            <person name="Yang Y."/>
            <person name="Su Y."/>
        </authorList>
    </citation>
    <scope>NUCLEOTIDE SEQUENCE</scope>
    <source>
        <strain evidence="6">ATCC 39006</strain>
    </source>
</reference>
<reference evidence="5 8" key="5">
    <citation type="submission" date="2017-11" db="EMBL/GenBank/DDBJ databases">
        <title>Complete genome sequence of Serratia sp. ATCC 39006 LacA.</title>
        <authorList>
            <person name="Hampton H.G."/>
            <person name="Jackson S.A."/>
            <person name="Jauregui R."/>
            <person name="Poulter G.T.M."/>
            <person name="Salmond G.P.C."/>
            <person name="Fineran P.C."/>
        </authorList>
    </citation>
    <scope>NUCLEOTIDE SEQUENCE [LARGE SCALE GENOMIC DNA]</scope>
    <source>
        <strain evidence="5 8">ATCC 39006</strain>
    </source>
</reference>
<dbReference type="Proteomes" id="UP000017700">
    <property type="component" value="Chromosome"/>
</dbReference>
<evidence type="ECO:0000256" key="3">
    <source>
        <dbReference type="ARBA" id="ARBA00035643"/>
    </source>
</evidence>
<dbReference type="PANTHER" id="PTHR36852">
    <property type="entry name" value="PROTEIN GVPL 2"/>
    <property type="match status" value="1"/>
</dbReference>
<proteinExistence type="inferred from homology"/>
<dbReference type="EMBL" id="CP025084">
    <property type="protein sequence ID" value="AUH02874.1"/>
    <property type="molecule type" value="Genomic_DNA"/>
</dbReference>
<keyword evidence="1" id="KW-0304">Gas vesicle</keyword>
<dbReference type="GO" id="GO:0031411">
    <property type="term" value="C:gas vesicle"/>
    <property type="evidence" value="ECO:0007669"/>
    <property type="project" value="UniProtKB-SubCell"/>
</dbReference>
<dbReference type="AlphaFoldDB" id="M9WR98"/>
<accession>M9WR98</accession>
<reference evidence="4" key="3">
    <citation type="submission" date="2013-02" db="EMBL/GenBank/DDBJ databases">
        <authorList>
            <person name="Ramsay J.P."/>
            <person name="Williamson N.R."/>
            <person name="Spring D.R."/>
            <person name="Salmond G.P.C."/>
        </authorList>
    </citation>
    <scope>NUCLEOTIDE SEQUENCE</scope>
</reference>
<dbReference type="Pfam" id="PF06386">
    <property type="entry name" value="GvpL_GvpF"/>
    <property type="match status" value="1"/>
</dbReference>
<evidence type="ECO:0000256" key="2">
    <source>
        <dbReference type="ARBA" id="ARBA00035108"/>
    </source>
</evidence>
<dbReference type="Proteomes" id="UP000233778">
    <property type="component" value="Chromosome"/>
</dbReference>
<dbReference type="OrthoDB" id="5769518at2"/>
<dbReference type="eggNOG" id="ENOG50330A7">
    <property type="taxonomic scope" value="Bacteria"/>
</dbReference>
<reference evidence="4" key="1">
    <citation type="journal article" date="2011" name="Proc. Natl. Acad. Sci. U.S.A.">
        <title>A quorum-sensing molecule acts as a morphogen controlling gas vesicle organelle biogenesis and adaptive flotation in an enterobacterium.</title>
        <authorList>
            <person name="Ramsay J.P."/>
            <person name="Williamson N.R."/>
            <person name="Spring D.R."/>
            <person name="Salmond G.P."/>
        </authorList>
    </citation>
    <scope>NUCLEOTIDE SEQUENCE</scope>
</reference>
<evidence type="ECO:0000313" key="5">
    <source>
        <dbReference type="EMBL" id="AUG98559.1"/>
    </source>
</evidence>
<dbReference type="STRING" id="104623.Ser39006_00714"/>